<evidence type="ECO:0000256" key="8">
    <source>
        <dbReference type="RuleBase" id="RU363013"/>
    </source>
</evidence>
<dbReference type="HAMAP" id="MF_00147_B">
    <property type="entry name" value="TIM_B"/>
    <property type="match status" value="1"/>
</dbReference>
<accession>A0ABP1CDY0</accession>
<dbReference type="InterPro" id="IPR000652">
    <property type="entry name" value="Triosephosphate_isomerase"/>
</dbReference>
<feature type="binding site" evidence="7">
    <location>
        <position position="212"/>
    </location>
    <ligand>
        <name>substrate</name>
    </ligand>
</feature>
<evidence type="ECO:0000256" key="3">
    <source>
        <dbReference type="ARBA" id="ARBA00022432"/>
    </source>
</evidence>
<dbReference type="InterPro" id="IPR022896">
    <property type="entry name" value="TrioseP_Isoase_bac/euk"/>
</dbReference>
<dbReference type="GO" id="GO:0004807">
    <property type="term" value="F:triose-phosphate isomerase activity"/>
    <property type="evidence" value="ECO:0007669"/>
    <property type="project" value="UniProtKB-EC"/>
</dbReference>
<dbReference type="PANTHER" id="PTHR21139">
    <property type="entry name" value="TRIOSEPHOSPHATE ISOMERASE"/>
    <property type="match status" value="1"/>
</dbReference>
<sequence>MRNLLIVGNWKLNGNKNTVNDIITNVCKKVKNTNECNIAIAPPVVYLTNAKYAIYNNYISLASQNVDVNLSGAFTGEISVKMLNDIGVKYVIIGHSERRFFHNEFDEIIAKKFSIVLNEGLIPILCIGETEIEKNTGKTKEKCEYQINAIIKLLGIEVFKNSVIAYEPIWAIGKNKSATPTQIQSVHYFIRSYFAKRDNTIAEQILILYGGSVDTNNAFEIFSQKDVDGALIGRSSLDTDAFITIIQCAKKAKY</sequence>
<dbReference type="PROSITE" id="PS00171">
    <property type="entry name" value="TIM_1"/>
    <property type="match status" value="1"/>
</dbReference>
<comment type="pathway">
    <text evidence="7 8">Carbohydrate biosynthesis; gluconeogenesis.</text>
</comment>
<comment type="similarity">
    <text evidence="2 7 8">Belongs to the triosephosphate isomerase family.</text>
</comment>
<dbReference type="PROSITE" id="PS51440">
    <property type="entry name" value="TIM_2"/>
    <property type="match status" value="1"/>
</dbReference>
<comment type="pathway">
    <text evidence="1">Carbohydrate metabolism; erythritol degradation.</text>
</comment>
<dbReference type="EC" id="5.3.1.1" evidence="7 8"/>
<dbReference type="InterPro" id="IPR035990">
    <property type="entry name" value="TIM_sf"/>
</dbReference>
<dbReference type="PANTHER" id="PTHR21139:SF42">
    <property type="entry name" value="TRIOSEPHOSPHATE ISOMERASE"/>
    <property type="match status" value="1"/>
</dbReference>
<comment type="subunit">
    <text evidence="7 8">Homodimer.</text>
</comment>
<dbReference type="RefSeq" id="WP_341764731.1">
    <property type="nucleotide sequence ID" value="NZ_OZ034688.1"/>
</dbReference>
<dbReference type="NCBIfam" id="TIGR00419">
    <property type="entry name" value="tim"/>
    <property type="match status" value="1"/>
</dbReference>
<keyword evidence="4 7" id="KW-0963">Cytoplasm</keyword>
<dbReference type="EMBL" id="OZ034688">
    <property type="protein sequence ID" value="CAL1329260.1"/>
    <property type="molecule type" value="Genomic_DNA"/>
</dbReference>
<evidence type="ECO:0000256" key="7">
    <source>
        <dbReference type="HAMAP-Rule" id="MF_00147"/>
    </source>
</evidence>
<evidence type="ECO:0000313" key="9">
    <source>
        <dbReference type="EMBL" id="CAL1329260.1"/>
    </source>
</evidence>
<evidence type="ECO:0000256" key="1">
    <source>
        <dbReference type="ARBA" id="ARBA00004939"/>
    </source>
</evidence>
<keyword evidence="6 7" id="KW-0413">Isomerase</keyword>
<keyword evidence="3 7" id="KW-0312">Gluconeogenesis</keyword>
<feature type="binding site" evidence="7">
    <location>
        <begin position="9"/>
        <end position="11"/>
    </location>
    <ligand>
        <name>substrate</name>
    </ligand>
</feature>
<comment type="pathway">
    <text evidence="7 8">Carbohydrate degradation; glycolysis; D-glyceraldehyde 3-phosphate from glycerone phosphate: step 1/1.</text>
</comment>
<evidence type="ECO:0000256" key="2">
    <source>
        <dbReference type="ARBA" id="ARBA00007422"/>
    </source>
</evidence>
<dbReference type="Pfam" id="PF00121">
    <property type="entry name" value="TIM"/>
    <property type="match status" value="1"/>
</dbReference>
<dbReference type="SUPFAM" id="SSF51351">
    <property type="entry name" value="Triosephosphate isomerase (TIM)"/>
    <property type="match status" value="1"/>
</dbReference>
<dbReference type="InterPro" id="IPR020861">
    <property type="entry name" value="Triosephosphate_isomerase_AS"/>
</dbReference>
<evidence type="ECO:0000256" key="6">
    <source>
        <dbReference type="ARBA" id="ARBA00023235"/>
    </source>
</evidence>
<dbReference type="InterPro" id="IPR013785">
    <property type="entry name" value="Aldolase_TIM"/>
</dbReference>
<dbReference type="CDD" id="cd00311">
    <property type="entry name" value="TIM"/>
    <property type="match status" value="1"/>
</dbReference>
<name>A0ABP1CDY0_9GAMM</name>
<keyword evidence="10" id="KW-1185">Reference proteome</keyword>
<comment type="caution">
    <text evidence="7">Lacks conserved residue(s) required for the propagation of feature annotation.</text>
</comment>
<feature type="active site" description="Electrophile" evidence="7">
    <location>
        <position position="95"/>
    </location>
</feature>
<dbReference type="Proteomes" id="UP001497533">
    <property type="component" value="Chromosome"/>
</dbReference>
<comment type="catalytic activity">
    <reaction evidence="7 8">
        <text>D-glyceraldehyde 3-phosphate = dihydroxyacetone phosphate</text>
        <dbReference type="Rhea" id="RHEA:18585"/>
        <dbReference type="ChEBI" id="CHEBI:57642"/>
        <dbReference type="ChEBI" id="CHEBI:59776"/>
        <dbReference type="EC" id="5.3.1.1"/>
    </reaction>
</comment>
<feature type="binding site" evidence="7">
    <location>
        <position position="173"/>
    </location>
    <ligand>
        <name>substrate</name>
    </ligand>
</feature>
<organism evidence="9 10">
    <name type="scientific">Candidatus Providencia siddallii</name>
    <dbReference type="NCBI Taxonomy" id="1715285"/>
    <lineage>
        <taxon>Bacteria</taxon>
        <taxon>Pseudomonadati</taxon>
        <taxon>Pseudomonadota</taxon>
        <taxon>Gammaproteobacteria</taxon>
        <taxon>Enterobacterales</taxon>
        <taxon>Morganellaceae</taxon>
        <taxon>Providencia</taxon>
    </lineage>
</organism>
<protein>
    <recommendedName>
        <fullName evidence="7 8">Triosephosphate isomerase</fullName>
        <shortName evidence="7">TIM</shortName>
        <shortName evidence="7">TPI</shortName>
        <ecNumber evidence="7 8">5.3.1.1</ecNumber>
    </recommendedName>
    <alternativeName>
        <fullName evidence="7">Triose-phosphate isomerase</fullName>
    </alternativeName>
</protein>
<evidence type="ECO:0000313" key="10">
    <source>
        <dbReference type="Proteomes" id="UP001497533"/>
    </source>
</evidence>
<proteinExistence type="inferred from homology"/>
<comment type="function">
    <text evidence="7">Involved in the gluconeogenesis. Catalyzes stereospecifically the conversion of dihydroxyacetone phosphate (DHAP) to D-glyceraldehyde-3-phosphate (G3P).</text>
</comment>
<comment type="subcellular location">
    <subcellularLocation>
        <location evidence="7 8">Cytoplasm</location>
    </subcellularLocation>
</comment>
<evidence type="ECO:0000256" key="5">
    <source>
        <dbReference type="ARBA" id="ARBA00023152"/>
    </source>
</evidence>
<evidence type="ECO:0000256" key="4">
    <source>
        <dbReference type="ARBA" id="ARBA00022490"/>
    </source>
</evidence>
<feature type="active site" description="Proton acceptor" evidence="7">
    <location>
        <position position="167"/>
    </location>
</feature>
<keyword evidence="5 7" id="KW-0324">Glycolysis</keyword>
<gene>
    <name evidence="7 9" type="primary">tpiA</name>
    <name evidence="9" type="ORF">PRHACTZTBTEA_338</name>
</gene>
<reference evidence="9" key="1">
    <citation type="submission" date="2024-04" db="EMBL/GenBank/DDBJ databases">
        <authorList>
            <person name="Manzano-Marin A."/>
            <person name="Manzano-Marin A."/>
            <person name="Alejandro Manzano Marin A."/>
        </authorList>
    </citation>
    <scope>NUCLEOTIDE SEQUENCE [LARGE SCALE GENOMIC DNA]</scope>
    <source>
        <strain evidence="9">TABTEA</strain>
    </source>
</reference>
<dbReference type="Gene3D" id="3.20.20.70">
    <property type="entry name" value="Aldolase class I"/>
    <property type="match status" value="1"/>
</dbReference>